<reference evidence="3" key="1">
    <citation type="journal article" date="2014" name="Int. J. Syst. Evol. Microbiol.">
        <title>Complete genome sequence of Corynebacterium casei LMG S-19264T (=DSM 44701T), isolated from a smear-ripened cheese.</title>
        <authorList>
            <consortium name="US DOE Joint Genome Institute (JGI-PGF)"/>
            <person name="Walter F."/>
            <person name="Albersmeier A."/>
            <person name="Kalinowski J."/>
            <person name="Ruckert C."/>
        </authorList>
    </citation>
    <scope>NUCLEOTIDE SEQUENCE</scope>
    <source>
        <strain evidence="3">JCM 4477</strain>
    </source>
</reference>
<sequence length="506" mass="54955">MTHRLRTLTAIAATTALAFVSNASGTAPDARAAATADPVPELRPGDLATTPGTTEPPAANILVRRPGRAHGDIFVTPQGMNNATRGPQIMDDRGRPIWFRELPENYFATDLRVQEYQGKKVLTWWEGQATNTGKGTGIGYIADENYRIIATVQTPDVRQVMDLHEFTLTPQGTALIVSYQQKPYDLSQAGGAKDGRVVDSVVQEIDIATGEKLLNWSALEHVPVTDSDLRTPPDGTAPYDFLHVNSVGLDTDGNLLISGNAASTVYKVDRKTGGIIWRLGGRHSDFRLGIGARFQWQHDVRAAGHHTYRIYDNATPNGLQGYESRVAWIRIDPKTRTAELVRQLTHPDKMSTMREGGSQSLPNGNTFVCWAASVPGRISEFSRDGRLIFDATFTNSRDTASYRAYRLDWDGTSLAKPKLLTEDAAEGTVRANWNGASDVSRWRLLAGGATGALKPVATADWDGFDTPITVPARARDADRLQVQALDARGHVVGTSAVTPAGADQDG</sequence>
<dbReference type="PANTHER" id="PTHR35340:SF5">
    <property type="entry name" value="ASST-DOMAIN-CONTAINING PROTEIN"/>
    <property type="match status" value="1"/>
</dbReference>
<evidence type="ECO:0000256" key="1">
    <source>
        <dbReference type="SAM" id="MobiDB-lite"/>
    </source>
</evidence>
<evidence type="ECO:0000313" key="4">
    <source>
        <dbReference type="Proteomes" id="UP000630718"/>
    </source>
</evidence>
<evidence type="ECO:0008006" key="5">
    <source>
        <dbReference type="Google" id="ProtNLM"/>
    </source>
</evidence>
<evidence type="ECO:0000256" key="2">
    <source>
        <dbReference type="SAM" id="SignalP"/>
    </source>
</evidence>
<keyword evidence="2" id="KW-0732">Signal</keyword>
<dbReference type="InterPro" id="IPR053143">
    <property type="entry name" value="Arylsulfate_ST"/>
</dbReference>
<feature type="chain" id="PRO_5038490590" description="Arylsulfotransferase ASST" evidence="2">
    <location>
        <begin position="24"/>
        <end position="506"/>
    </location>
</feature>
<feature type="signal peptide" evidence="2">
    <location>
        <begin position="1"/>
        <end position="23"/>
    </location>
</feature>
<comment type="caution">
    <text evidence="3">The sequence shown here is derived from an EMBL/GenBank/DDBJ whole genome shotgun (WGS) entry which is preliminary data.</text>
</comment>
<name>A0A919AJ77_9ACTN</name>
<accession>A0A919AJ77</accession>
<reference evidence="3" key="2">
    <citation type="submission" date="2020-09" db="EMBL/GenBank/DDBJ databases">
        <authorList>
            <person name="Sun Q."/>
            <person name="Ohkuma M."/>
        </authorList>
    </citation>
    <scope>NUCLEOTIDE SEQUENCE</scope>
    <source>
        <strain evidence="3">JCM 4477</strain>
    </source>
</reference>
<dbReference type="RefSeq" id="WP_190205294.1">
    <property type="nucleotide sequence ID" value="NZ_BNBI01000007.1"/>
</dbReference>
<keyword evidence="4" id="KW-1185">Reference proteome</keyword>
<dbReference type="PANTHER" id="PTHR35340">
    <property type="entry name" value="PQQ ENZYME REPEAT PROTEIN-RELATED"/>
    <property type="match status" value="1"/>
</dbReference>
<dbReference type="EMBL" id="BNBI01000007">
    <property type="protein sequence ID" value="GHF07679.1"/>
    <property type="molecule type" value="Genomic_DNA"/>
</dbReference>
<evidence type="ECO:0000313" key="3">
    <source>
        <dbReference type="EMBL" id="GHF07679.1"/>
    </source>
</evidence>
<feature type="compositionally biased region" description="Low complexity" evidence="1">
    <location>
        <begin position="26"/>
        <end position="38"/>
    </location>
</feature>
<feature type="region of interest" description="Disordered" evidence="1">
    <location>
        <begin position="26"/>
        <end position="56"/>
    </location>
</feature>
<gene>
    <name evidence="3" type="ORF">GCM10018772_35860</name>
</gene>
<dbReference type="Pfam" id="PF14269">
    <property type="entry name" value="Arylsulfotran_2"/>
    <property type="match status" value="1"/>
</dbReference>
<protein>
    <recommendedName>
        <fullName evidence="5">Arylsulfotransferase ASST</fullName>
    </recommendedName>
</protein>
<dbReference type="InterPro" id="IPR039535">
    <property type="entry name" value="ASST-like"/>
</dbReference>
<proteinExistence type="predicted"/>
<dbReference type="InterPro" id="IPR011047">
    <property type="entry name" value="Quinoprotein_ADH-like_sf"/>
</dbReference>
<dbReference type="Proteomes" id="UP000630718">
    <property type="component" value="Unassembled WGS sequence"/>
</dbReference>
<dbReference type="AlphaFoldDB" id="A0A919AJ77"/>
<organism evidence="3 4">
    <name type="scientific">Streptomyces fumanus</name>
    <dbReference type="NCBI Taxonomy" id="67302"/>
    <lineage>
        <taxon>Bacteria</taxon>
        <taxon>Bacillati</taxon>
        <taxon>Actinomycetota</taxon>
        <taxon>Actinomycetes</taxon>
        <taxon>Kitasatosporales</taxon>
        <taxon>Streptomycetaceae</taxon>
        <taxon>Streptomyces</taxon>
    </lineage>
</organism>
<dbReference type="SUPFAM" id="SSF50998">
    <property type="entry name" value="Quinoprotein alcohol dehydrogenase-like"/>
    <property type="match status" value="1"/>
</dbReference>